<name>A0AA88VU31_9ASTE</name>
<reference evidence="4" key="1">
    <citation type="submission" date="2022-12" db="EMBL/GenBank/DDBJ databases">
        <title>Draft genome assemblies for two species of Escallonia (Escalloniales).</title>
        <authorList>
            <person name="Chanderbali A."/>
            <person name="Dervinis C."/>
            <person name="Anghel I."/>
            <person name="Soltis D."/>
            <person name="Soltis P."/>
            <person name="Zapata F."/>
        </authorList>
    </citation>
    <scope>NUCLEOTIDE SEQUENCE</scope>
    <source>
        <strain evidence="4">UCBG64.0493</strain>
        <tissue evidence="4">Leaf</tissue>
    </source>
</reference>
<dbReference type="InterPro" id="IPR045012">
    <property type="entry name" value="NLP"/>
</dbReference>
<keyword evidence="5" id="KW-1185">Reference proteome</keyword>
<dbReference type="PANTHER" id="PTHR32002">
    <property type="entry name" value="PROTEIN NLP8"/>
    <property type="match status" value="1"/>
</dbReference>
<evidence type="ECO:0000313" key="4">
    <source>
        <dbReference type="EMBL" id="KAK3013987.1"/>
    </source>
</evidence>
<dbReference type="GO" id="GO:0003700">
    <property type="term" value="F:DNA-binding transcription factor activity"/>
    <property type="evidence" value="ECO:0007669"/>
    <property type="project" value="InterPro"/>
</dbReference>
<dbReference type="EMBL" id="JAVXUP010001255">
    <property type="protein sequence ID" value="KAK3013987.1"/>
    <property type="molecule type" value="Genomic_DNA"/>
</dbReference>
<dbReference type="AlphaFoldDB" id="A0AA88VU31"/>
<gene>
    <name evidence="4" type="ORF">RJ639_008147</name>
</gene>
<dbReference type="SUPFAM" id="SSF54277">
    <property type="entry name" value="CAD &amp; PB1 domains"/>
    <property type="match status" value="1"/>
</dbReference>
<accession>A0AA88VU31</accession>
<dbReference type="PANTHER" id="PTHR32002:SF49">
    <property type="entry name" value="BILE ACID:SODIUM SYMPORTER_ARSENICAL RESISTANCE PROTEIN ACR3-RELATED"/>
    <property type="match status" value="1"/>
</dbReference>
<proteinExistence type="predicted"/>
<feature type="compositionally biased region" description="Low complexity" evidence="1">
    <location>
        <begin position="376"/>
        <end position="388"/>
    </location>
</feature>
<feature type="region of interest" description="Disordered" evidence="1">
    <location>
        <begin position="369"/>
        <end position="397"/>
    </location>
</feature>
<dbReference type="Proteomes" id="UP001188597">
    <property type="component" value="Unassembled WGS sequence"/>
</dbReference>
<evidence type="ECO:0008006" key="6">
    <source>
        <dbReference type="Google" id="ProtNLM"/>
    </source>
</evidence>
<evidence type="ECO:0000313" key="5">
    <source>
        <dbReference type="Proteomes" id="UP001188597"/>
    </source>
</evidence>
<dbReference type="InterPro" id="IPR055081">
    <property type="entry name" value="NLP1-9_GAF"/>
</dbReference>
<dbReference type="InterPro" id="IPR000270">
    <property type="entry name" value="PB1_dom"/>
</dbReference>
<evidence type="ECO:0000256" key="1">
    <source>
        <dbReference type="SAM" id="MobiDB-lite"/>
    </source>
</evidence>
<sequence length="397" mass="44744">MDNEEFGRPVSEYFDITGSAPQNLEGLPYARDKFKEMLEMPEGHKLPLAQTWGPCRGSTTMASGDYPDGNENSCNLTCYDERMMALVTDDAYDFHKLCTHQPLRRGQGIVSKALRSHRPCFCCDISKYSMTEYPLAHWAQEYKLTGSFAISMRSSYTGDLDYVLEFFMSTCRLENYGDHLTLLGSTVATMKQHLRSFKVSSGKELRDELAADIMEVCTLADKLHSSTKCRTIRSPETLQTEAELVQIPEWPNCKRKKATLLQLSTVEPTRSNLRNCNESVQGIEEGIPESNRRDPSPNNKRTGLVTIKANYADDIIRFQISSSSTMAELLENLIERLPLTDGSLHIKYQDDEALQAIPASDIICIVQQEDEPPSVEAQPQEQPTQEETSFVVVDIDP</sequence>
<organism evidence="4 5">
    <name type="scientific">Escallonia herrerae</name>
    <dbReference type="NCBI Taxonomy" id="1293975"/>
    <lineage>
        <taxon>Eukaryota</taxon>
        <taxon>Viridiplantae</taxon>
        <taxon>Streptophyta</taxon>
        <taxon>Embryophyta</taxon>
        <taxon>Tracheophyta</taxon>
        <taxon>Spermatophyta</taxon>
        <taxon>Magnoliopsida</taxon>
        <taxon>eudicotyledons</taxon>
        <taxon>Gunneridae</taxon>
        <taxon>Pentapetalae</taxon>
        <taxon>asterids</taxon>
        <taxon>campanulids</taxon>
        <taxon>Escalloniales</taxon>
        <taxon>Escalloniaceae</taxon>
        <taxon>Escallonia</taxon>
    </lineage>
</organism>
<evidence type="ECO:0000259" key="3">
    <source>
        <dbReference type="Pfam" id="PF22922"/>
    </source>
</evidence>
<dbReference type="Pfam" id="PF00564">
    <property type="entry name" value="PB1"/>
    <property type="match status" value="1"/>
</dbReference>
<dbReference type="Pfam" id="PF22922">
    <property type="entry name" value="GAF_NLP"/>
    <property type="match status" value="1"/>
</dbReference>
<evidence type="ECO:0000259" key="2">
    <source>
        <dbReference type="Pfam" id="PF00564"/>
    </source>
</evidence>
<protein>
    <recommendedName>
        <fullName evidence="6">PB1 domain-containing protein</fullName>
    </recommendedName>
</protein>
<dbReference type="Gene3D" id="3.10.20.90">
    <property type="entry name" value="Phosphatidylinositol 3-kinase Catalytic Subunit, Chain A, domain 1"/>
    <property type="match status" value="1"/>
</dbReference>
<feature type="domain" description="PB1" evidence="2">
    <location>
        <begin position="305"/>
        <end position="352"/>
    </location>
</feature>
<comment type="caution">
    <text evidence="4">The sequence shown here is derived from an EMBL/GenBank/DDBJ whole genome shotgun (WGS) entry which is preliminary data.</text>
</comment>
<feature type="domain" description="NLP1-9 GAF" evidence="3">
    <location>
        <begin position="41"/>
        <end position="197"/>
    </location>
</feature>